<evidence type="ECO:0000256" key="10">
    <source>
        <dbReference type="ARBA" id="ARBA00023146"/>
    </source>
</evidence>
<evidence type="ECO:0000313" key="14">
    <source>
        <dbReference type="EMBL" id="VFP78058.1"/>
    </source>
</evidence>
<dbReference type="InterPro" id="IPR014758">
    <property type="entry name" value="Met-tRNA_synth"/>
</dbReference>
<dbReference type="NCBIfam" id="NF001100">
    <property type="entry name" value="PRK00133.1"/>
    <property type="match status" value="1"/>
</dbReference>
<dbReference type="Proteomes" id="UP000294404">
    <property type="component" value="Chromosome"/>
</dbReference>
<dbReference type="InterPro" id="IPR033911">
    <property type="entry name" value="MetRS_core"/>
</dbReference>
<evidence type="ECO:0000256" key="12">
    <source>
        <dbReference type="HAMAP-Rule" id="MF_00098"/>
    </source>
</evidence>
<feature type="binding site" evidence="12">
    <location>
        <position position="335"/>
    </location>
    <ligand>
        <name>ATP</name>
        <dbReference type="ChEBI" id="CHEBI:30616"/>
    </ligand>
</feature>
<feature type="short sequence motif" description="'KMSKS' region" evidence="12">
    <location>
        <begin position="332"/>
        <end position="336"/>
    </location>
</feature>
<dbReference type="FunFam" id="2.20.28.20:FF:000001">
    <property type="entry name" value="Methionine--tRNA ligase"/>
    <property type="match status" value="1"/>
</dbReference>
<keyword evidence="7 12" id="KW-0862">Zinc</keyword>
<keyword evidence="4 12" id="KW-0963">Cytoplasm</keyword>
<comment type="catalytic activity">
    <reaction evidence="11 12">
        <text>tRNA(Met) + L-methionine + ATP = L-methionyl-tRNA(Met) + AMP + diphosphate</text>
        <dbReference type="Rhea" id="RHEA:13481"/>
        <dbReference type="Rhea" id="RHEA-COMP:9667"/>
        <dbReference type="Rhea" id="RHEA-COMP:9698"/>
        <dbReference type="ChEBI" id="CHEBI:30616"/>
        <dbReference type="ChEBI" id="CHEBI:33019"/>
        <dbReference type="ChEBI" id="CHEBI:57844"/>
        <dbReference type="ChEBI" id="CHEBI:78442"/>
        <dbReference type="ChEBI" id="CHEBI:78530"/>
        <dbReference type="ChEBI" id="CHEBI:456215"/>
        <dbReference type="EC" id="6.1.1.10"/>
    </reaction>
</comment>
<dbReference type="GO" id="GO:0005829">
    <property type="term" value="C:cytosol"/>
    <property type="evidence" value="ECO:0007669"/>
    <property type="project" value="TreeGrafter"/>
</dbReference>
<dbReference type="GO" id="GO:0004825">
    <property type="term" value="F:methionine-tRNA ligase activity"/>
    <property type="evidence" value="ECO:0007669"/>
    <property type="project" value="UniProtKB-UniRule"/>
</dbReference>
<comment type="similarity">
    <text evidence="3 12">Belongs to the class-I aminoacyl-tRNA synthetase family. MetG type 1 subfamily.</text>
</comment>
<dbReference type="GO" id="GO:0006431">
    <property type="term" value="P:methionyl-tRNA aminoacylation"/>
    <property type="evidence" value="ECO:0007669"/>
    <property type="project" value="UniProtKB-UniRule"/>
</dbReference>
<evidence type="ECO:0000256" key="5">
    <source>
        <dbReference type="ARBA" id="ARBA00022598"/>
    </source>
</evidence>
<dbReference type="AlphaFoldDB" id="A0A451CY20"/>
<gene>
    <name evidence="12 14" type="primary">metG</name>
    <name evidence="14" type="ORF">BUCICUMA2628_078</name>
</gene>
<dbReference type="EMBL" id="LR217695">
    <property type="protein sequence ID" value="VFP78058.1"/>
    <property type="molecule type" value="Genomic_DNA"/>
</dbReference>
<dbReference type="Gene3D" id="1.10.730.10">
    <property type="entry name" value="Isoleucyl-tRNA Synthetase, Domain 1"/>
    <property type="match status" value="1"/>
</dbReference>
<feature type="binding site" evidence="12">
    <location>
        <position position="159"/>
    </location>
    <ligand>
        <name>Zn(2+)</name>
        <dbReference type="ChEBI" id="CHEBI:29105"/>
    </ligand>
</feature>
<dbReference type="InterPro" id="IPR001412">
    <property type="entry name" value="aa-tRNA-synth_I_CS"/>
</dbReference>
<dbReference type="RefSeq" id="WP_154027138.1">
    <property type="nucleotide sequence ID" value="NZ_LR217695.1"/>
</dbReference>
<dbReference type="SUPFAM" id="SSF52374">
    <property type="entry name" value="Nucleotidylyl transferase"/>
    <property type="match status" value="1"/>
</dbReference>
<comment type="subunit">
    <text evidence="12">Monomer.</text>
</comment>
<evidence type="ECO:0000256" key="2">
    <source>
        <dbReference type="ARBA" id="ARBA00004496"/>
    </source>
</evidence>
<comment type="function">
    <text evidence="1 12">Is required not only for elongation of protein synthesis but also for the initiation of all mRNA translation through initiator tRNA(fMet) aminoacylation.</text>
</comment>
<dbReference type="GO" id="GO:0005524">
    <property type="term" value="F:ATP binding"/>
    <property type="evidence" value="ECO:0007669"/>
    <property type="project" value="UniProtKB-UniRule"/>
</dbReference>
<feature type="binding site" evidence="12">
    <location>
        <position position="146"/>
    </location>
    <ligand>
        <name>Zn(2+)</name>
        <dbReference type="ChEBI" id="CHEBI:29105"/>
    </ligand>
</feature>
<dbReference type="Pfam" id="PF09334">
    <property type="entry name" value="tRNA-synt_1g"/>
    <property type="match status" value="1"/>
</dbReference>
<keyword evidence="9 12" id="KW-0648">Protein biosynthesis</keyword>
<evidence type="ECO:0000256" key="11">
    <source>
        <dbReference type="ARBA" id="ARBA00047364"/>
    </source>
</evidence>
<proteinExistence type="inferred from homology"/>
<protein>
    <recommendedName>
        <fullName evidence="12">Methionine--tRNA ligase</fullName>
        <ecNumber evidence="12">6.1.1.10</ecNumber>
    </recommendedName>
    <alternativeName>
        <fullName evidence="12">Methionyl-tRNA synthetase</fullName>
        <shortName evidence="12">MetRS</shortName>
    </alternativeName>
</protein>
<keyword evidence="6 12" id="KW-0547">Nucleotide-binding</keyword>
<dbReference type="PROSITE" id="PS00178">
    <property type="entry name" value="AA_TRNA_LIGASE_I"/>
    <property type="match status" value="1"/>
</dbReference>
<dbReference type="EC" id="6.1.1.10" evidence="12"/>
<reference evidence="14 15" key="1">
    <citation type="submission" date="2019-02" db="EMBL/GenBank/DDBJ databases">
        <authorList>
            <person name="Manzano-Marin A."/>
            <person name="Manzano-Marin A."/>
        </authorList>
    </citation>
    <scope>NUCLEOTIDE SEQUENCE [LARGE SCALE GENOMIC DNA]</scope>
    <source>
        <strain evidence="14 15">BuCicuneomaculata</strain>
    </source>
</reference>
<sequence length="546" mass="63891">MKNSMYKSLVTCAFPYANGEIHLGHLLEQIQADIWVRYFRLKNRSVFFICADDAHGTAIMLKAKQMKISPDQLINSMHKQHKNIFLKFSVIHDHYSSTHSPVNKKLCNKIFNIILKKKFLKEKKIAQLYDIKLNMFLSDRLVKGVCPQCNSDDQYGDNCDVCGAIYDATELLQVTSELSNSSPQIKFSNHLFFKLSFFLNFLKKWVNSGVLQTSVFNKINEWLTSNLRSWNISRDQPYFGFKIPGYSSKFFYVWFDAPIGYLSCFKELCDIKKDINFDEFWSINSKNRLYQFIGKDIIYFHALFWPAILEGCGYRKPTKIFTHGYLTCNGLKLSKSKGAIILARQWLSCFDSDSLRYYFASKLSNTIEDIDINLYDYAYKINADIVNNIINLASRNASFLEKYFNNILSNQLIKSGIYKKFISTAVEIESFFEDRKFSLVIQKIRYLSDLANKYISKRKPWILIKNASNKNQVHNICSLGINLFKILIIFLKPIMPELVTNIELFLNTSLMWKHISTPLLNHKINRFSYLYKRIDIKDIDFFLKKI</sequence>
<evidence type="ECO:0000256" key="1">
    <source>
        <dbReference type="ARBA" id="ARBA00003314"/>
    </source>
</evidence>
<evidence type="ECO:0000256" key="6">
    <source>
        <dbReference type="ARBA" id="ARBA00022741"/>
    </source>
</evidence>
<evidence type="ECO:0000256" key="4">
    <source>
        <dbReference type="ARBA" id="ARBA00022490"/>
    </source>
</evidence>
<dbReference type="HAMAP" id="MF_00098">
    <property type="entry name" value="Met_tRNA_synth_type1"/>
    <property type="match status" value="1"/>
</dbReference>
<keyword evidence="12" id="KW-0479">Metal-binding</keyword>
<dbReference type="SUPFAM" id="SSF57770">
    <property type="entry name" value="Methionyl-tRNA synthetase (MetRS), Zn-domain"/>
    <property type="match status" value="1"/>
</dbReference>
<dbReference type="InterPro" id="IPR015413">
    <property type="entry name" value="Methionyl/Leucyl_tRNA_Synth"/>
</dbReference>
<evidence type="ECO:0000256" key="8">
    <source>
        <dbReference type="ARBA" id="ARBA00022840"/>
    </source>
</evidence>
<dbReference type="Gene3D" id="3.40.50.620">
    <property type="entry name" value="HUPs"/>
    <property type="match status" value="1"/>
</dbReference>
<feature type="domain" description="Methionyl/Leucyl tRNA synthetase" evidence="13">
    <location>
        <begin position="9"/>
        <end position="396"/>
    </location>
</feature>
<dbReference type="SUPFAM" id="SSF47323">
    <property type="entry name" value="Anticodon-binding domain of a subclass of class I aminoacyl-tRNA synthetases"/>
    <property type="match status" value="1"/>
</dbReference>
<dbReference type="InterPro" id="IPR023458">
    <property type="entry name" value="Met-tRNA_ligase_1"/>
</dbReference>
<keyword evidence="8 12" id="KW-0067">ATP-binding</keyword>
<dbReference type="NCBIfam" id="TIGR00398">
    <property type="entry name" value="metG"/>
    <property type="match status" value="1"/>
</dbReference>
<dbReference type="PANTHER" id="PTHR45765:SF1">
    <property type="entry name" value="METHIONINE--TRNA LIGASE, CYTOPLASMIC"/>
    <property type="match status" value="1"/>
</dbReference>
<dbReference type="InterPro" id="IPR029038">
    <property type="entry name" value="MetRS_Zn"/>
</dbReference>
<dbReference type="InterPro" id="IPR041872">
    <property type="entry name" value="Anticodon_Met"/>
</dbReference>
<feature type="short sequence motif" description="'HIGH' region" evidence="12">
    <location>
        <begin position="15"/>
        <end position="25"/>
    </location>
</feature>
<feature type="binding site" evidence="12">
    <location>
        <position position="162"/>
    </location>
    <ligand>
        <name>Zn(2+)</name>
        <dbReference type="ChEBI" id="CHEBI:29105"/>
    </ligand>
</feature>
<evidence type="ECO:0000259" key="13">
    <source>
        <dbReference type="Pfam" id="PF09334"/>
    </source>
</evidence>
<evidence type="ECO:0000256" key="7">
    <source>
        <dbReference type="ARBA" id="ARBA00022833"/>
    </source>
</evidence>
<comment type="subcellular location">
    <subcellularLocation>
        <location evidence="2 12">Cytoplasm</location>
    </subcellularLocation>
</comment>
<evidence type="ECO:0000313" key="15">
    <source>
        <dbReference type="Proteomes" id="UP000294404"/>
    </source>
</evidence>
<keyword evidence="5 12" id="KW-0436">Ligase</keyword>
<evidence type="ECO:0000256" key="3">
    <source>
        <dbReference type="ARBA" id="ARBA00008258"/>
    </source>
</evidence>
<dbReference type="PANTHER" id="PTHR45765">
    <property type="entry name" value="METHIONINE--TRNA LIGASE"/>
    <property type="match status" value="1"/>
</dbReference>
<dbReference type="CDD" id="cd07957">
    <property type="entry name" value="Anticodon_Ia_Met"/>
    <property type="match status" value="1"/>
</dbReference>
<dbReference type="Gene3D" id="2.20.28.20">
    <property type="entry name" value="Methionyl-tRNA synthetase, Zn-domain"/>
    <property type="match status" value="1"/>
</dbReference>
<name>A0A451CY20_9GAMM</name>
<dbReference type="PRINTS" id="PR01041">
    <property type="entry name" value="TRNASYNTHMET"/>
</dbReference>
<organism evidence="14 15">
    <name type="scientific">Buchnera aphidicola</name>
    <name type="common">Cinara cuneomaculata</name>
    <dbReference type="NCBI Taxonomy" id="1660040"/>
    <lineage>
        <taxon>Bacteria</taxon>
        <taxon>Pseudomonadati</taxon>
        <taxon>Pseudomonadota</taxon>
        <taxon>Gammaproteobacteria</taxon>
        <taxon>Enterobacterales</taxon>
        <taxon>Erwiniaceae</taxon>
        <taxon>Buchnera</taxon>
    </lineage>
</organism>
<feature type="binding site" evidence="12">
    <location>
        <position position="149"/>
    </location>
    <ligand>
        <name>Zn(2+)</name>
        <dbReference type="ChEBI" id="CHEBI:29105"/>
    </ligand>
</feature>
<comment type="cofactor">
    <cofactor evidence="12">
        <name>Zn(2+)</name>
        <dbReference type="ChEBI" id="CHEBI:29105"/>
    </cofactor>
    <text evidence="12">Binds 1 zinc ion per subunit.</text>
</comment>
<evidence type="ECO:0000256" key="9">
    <source>
        <dbReference type="ARBA" id="ARBA00022917"/>
    </source>
</evidence>
<accession>A0A451CY20</accession>
<dbReference type="GO" id="GO:0046872">
    <property type="term" value="F:metal ion binding"/>
    <property type="evidence" value="ECO:0007669"/>
    <property type="project" value="UniProtKB-KW"/>
</dbReference>
<dbReference type="OrthoDB" id="9810191at2"/>
<keyword evidence="10 12" id="KW-0030">Aminoacyl-tRNA synthetase</keyword>
<dbReference type="InterPro" id="IPR014729">
    <property type="entry name" value="Rossmann-like_a/b/a_fold"/>
</dbReference>
<dbReference type="InterPro" id="IPR009080">
    <property type="entry name" value="tRNAsynth_Ia_anticodon-bd"/>
</dbReference>